<dbReference type="Pfam" id="PF02367">
    <property type="entry name" value="TsaE"/>
    <property type="match status" value="1"/>
</dbReference>
<evidence type="ECO:0000313" key="12">
    <source>
        <dbReference type="Proteomes" id="UP001595607"/>
    </source>
</evidence>
<dbReference type="Proteomes" id="UP001595607">
    <property type="component" value="Unassembled WGS sequence"/>
</dbReference>
<evidence type="ECO:0000256" key="8">
    <source>
        <dbReference type="ARBA" id="ARBA00022840"/>
    </source>
</evidence>
<keyword evidence="8" id="KW-0067">ATP-binding</keyword>
<evidence type="ECO:0000256" key="9">
    <source>
        <dbReference type="ARBA" id="ARBA00022842"/>
    </source>
</evidence>
<organism evidence="11 12">
    <name type="scientific">Parvularcula lutaonensis</name>
    <dbReference type="NCBI Taxonomy" id="491923"/>
    <lineage>
        <taxon>Bacteria</taxon>
        <taxon>Pseudomonadati</taxon>
        <taxon>Pseudomonadota</taxon>
        <taxon>Alphaproteobacteria</taxon>
        <taxon>Parvularculales</taxon>
        <taxon>Parvularculaceae</taxon>
        <taxon>Parvularcula</taxon>
    </lineage>
</organism>
<evidence type="ECO:0000256" key="5">
    <source>
        <dbReference type="ARBA" id="ARBA00022694"/>
    </source>
</evidence>
<name>A0ABV7MC48_9PROT</name>
<dbReference type="EMBL" id="JBHRVA010000002">
    <property type="protein sequence ID" value="MFC3302372.1"/>
    <property type="molecule type" value="Genomic_DNA"/>
</dbReference>
<gene>
    <name evidence="11" type="primary">tsaE</name>
    <name evidence="11" type="ORF">ACFONP_06465</name>
</gene>
<comment type="caution">
    <text evidence="11">The sequence shown here is derived from an EMBL/GenBank/DDBJ whole genome shotgun (WGS) entry which is preliminary data.</text>
</comment>
<reference evidence="12" key="1">
    <citation type="journal article" date="2019" name="Int. J. Syst. Evol. Microbiol.">
        <title>The Global Catalogue of Microorganisms (GCM) 10K type strain sequencing project: providing services to taxonomists for standard genome sequencing and annotation.</title>
        <authorList>
            <consortium name="The Broad Institute Genomics Platform"/>
            <consortium name="The Broad Institute Genome Sequencing Center for Infectious Disease"/>
            <person name="Wu L."/>
            <person name="Ma J."/>
        </authorList>
    </citation>
    <scope>NUCLEOTIDE SEQUENCE [LARGE SCALE GENOMIC DNA]</scope>
    <source>
        <strain evidence="12">KCTC 22245</strain>
    </source>
</reference>
<keyword evidence="5" id="KW-0819">tRNA processing</keyword>
<dbReference type="SUPFAM" id="SSF52540">
    <property type="entry name" value="P-loop containing nucleoside triphosphate hydrolases"/>
    <property type="match status" value="1"/>
</dbReference>
<evidence type="ECO:0000256" key="2">
    <source>
        <dbReference type="ARBA" id="ARBA00007599"/>
    </source>
</evidence>
<keyword evidence="7" id="KW-0547">Nucleotide-binding</keyword>
<keyword evidence="12" id="KW-1185">Reference proteome</keyword>
<dbReference type="NCBIfam" id="TIGR00150">
    <property type="entry name" value="T6A_YjeE"/>
    <property type="match status" value="1"/>
</dbReference>
<evidence type="ECO:0000256" key="10">
    <source>
        <dbReference type="ARBA" id="ARBA00032441"/>
    </source>
</evidence>
<keyword evidence="9" id="KW-0460">Magnesium</keyword>
<dbReference type="PANTHER" id="PTHR33540:SF2">
    <property type="entry name" value="TRNA THREONYLCARBAMOYLADENOSINE BIOSYNTHESIS PROTEIN TSAE"/>
    <property type="match status" value="1"/>
</dbReference>
<evidence type="ECO:0000256" key="1">
    <source>
        <dbReference type="ARBA" id="ARBA00004496"/>
    </source>
</evidence>
<keyword evidence="4" id="KW-0963">Cytoplasm</keyword>
<evidence type="ECO:0000313" key="11">
    <source>
        <dbReference type="EMBL" id="MFC3302372.1"/>
    </source>
</evidence>
<evidence type="ECO:0000256" key="7">
    <source>
        <dbReference type="ARBA" id="ARBA00022741"/>
    </source>
</evidence>
<evidence type="ECO:0000256" key="3">
    <source>
        <dbReference type="ARBA" id="ARBA00019010"/>
    </source>
</evidence>
<comment type="subcellular location">
    <subcellularLocation>
        <location evidence="1">Cytoplasm</location>
    </subcellularLocation>
</comment>
<dbReference type="InterPro" id="IPR027417">
    <property type="entry name" value="P-loop_NTPase"/>
</dbReference>
<sequence length="155" mass="17099">MTTIIVSTQDEMTALGRKLARGLTRGDCVALRGDLGVGKSVLARAMIREVAGEPIDVPSPTFPLIEAYPFEPPLHHVDLYRLDGPEQVIELGLEDLIDHGVTLIEWPDRAEGILPHNRLDVTITERTNGERMVELMPRGEGWSRRIEALLSGGIV</sequence>
<evidence type="ECO:0000256" key="4">
    <source>
        <dbReference type="ARBA" id="ARBA00022490"/>
    </source>
</evidence>
<dbReference type="PANTHER" id="PTHR33540">
    <property type="entry name" value="TRNA THREONYLCARBAMOYLADENOSINE BIOSYNTHESIS PROTEIN TSAE"/>
    <property type="match status" value="1"/>
</dbReference>
<accession>A0ABV7MC48</accession>
<proteinExistence type="inferred from homology"/>
<dbReference type="InterPro" id="IPR003442">
    <property type="entry name" value="T6A_TsaE"/>
</dbReference>
<comment type="similarity">
    <text evidence="2">Belongs to the TsaE family.</text>
</comment>
<dbReference type="Gene3D" id="3.40.50.300">
    <property type="entry name" value="P-loop containing nucleotide triphosphate hydrolases"/>
    <property type="match status" value="1"/>
</dbReference>
<dbReference type="RefSeq" id="WP_189570568.1">
    <property type="nucleotide sequence ID" value="NZ_BMXU01000001.1"/>
</dbReference>
<evidence type="ECO:0000256" key="6">
    <source>
        <dbReference type="ARBA" id="ARBA00022723"/>
    </source>
</evidence>
<keyword evidence="6" id="KW-0479">Metal-binding</keyword>
<protein>
    <recommendedName>
        <fullName evidence="3">tRNA threonylcarbamoyladenosine biosynthesis protein TsaE</fullName>
    </recommendedName>
    <alternativeName>
        <fullName evidence="10">t(6)A37 threonylcarbamoyladenosine biosynthesis protein TsaE</fullName>
    </alternativeName>
</protein>